<evidence type="ECO:0000256" key="1">
    <source>
        <dbReference type="SAM" id="Phobius"/>
    </source>
</evidence>
<dbReference type="SUPFAM" id="SSF52200">
    <property type="entry name" value="Toll/Interleukin receptor TIR domain"/>
    <property type="match status" value="1"/>
</dbReference>
<gene>
    <name evidence="3" type="ORF">IPJ27_21440</name>
</gene>
<dbReference type="AlphaFoldDB" id="A0A935Q385"/>
<evidence type="ECO:0000259" key="2">
    <source>
        <dbReference type="Pfam" id="PF13676"/>
    </source>
</evidence>
<dbReference type="EMBL" id="JADJMH010000034">
    <property type="protein sequence ID" value="MBK7677098.1"/>
    <property type="molecule type" value="Genomic_DNA"/>
</dbReference>
<dbReference type="InterPro" id="IPR000157">
    <property type="entry name" value="TIR_dom"/>
</dbReference>
<name>A0A935Q385_9PROT</name>
<feature type="domain" description="TIR" evidence="2">
    <location>
        <begin position="4"/>
        <end position="112"/>
    </location>
</feature>
<feature type="transmembrane region" description="Helical" evidence="1">
    <location>
        <begin position="176"/>
        <end position="195"/>
    </location>
</feature>
<proteinExistence type="predicted"/>
<dbReference type="Gene3D" id="3.40.50.10140">
    <property type="entry name" value="Toll/interleukin-1 receptor homology (TIR) domain"/>
    <property type="match status" value="1"/>
</dbReference>
<keyword evidence="3" id="KW-0675">Receptor</keyword>
<dbReference type="Proteomes" id="UP000697998">
    <property type="component" value="Unassembled WGS sequence"/>
</dbReference>
<dbReference type="Pfam" id="PF13676">
    <property type="entry name" value="TIR_2"/>
    <property type="match status" value="1"/>
</dbReference>
<protein>
    <submittedName>
        <fullName evidence="3">Toll/interleukin-1 receptor domain-containing protein</fullName>
    </submittedName>
</protein>
<keyword evidence="1" id="KW-0812">Transmembrane</keyword>
<evidence type="ECO:0000313" key="3">
    <source>
        <dbReference type="EMBL" id="MBK7677098.1"/>
    </source>
</evidence>
<reference evidence="3 4" key="1">
    <citation type="submission" date="2020-10" db="EMBL/GenBank/DDBJ databases">
        <title>Connecting structure to function with the recovery of over 1000 high-quality activated sludge metagenome-assembled genomes encoding full-length rRNA genes using long-read sequencing.</title>
        <authorList>
            <person name="Singleton C.M."/>
            <person name="Petriglieri F."/>
            <person name="Kristensen J.M."/>
            <person name="Kirkegaard R.H."/>
            <person name="Michaelsen T.Y."/>
            <person name="Andersen M.H."/>
            <person name="Karst S.M."/>
            <person name="Dueholm M.S."/>
            <person name="Nielsen P.H."/>
            <person name="Albertsen M."/>
        </authorList>
    </citation>
    <scope>NUCLEOTIDE SEQUENCE [LARGE SCALE GENOMIC DNA]</scope>
    <source>
        <strain evidence="3">EsbW_18-Q3-R4-48_BATAC.285</strain>
    </source>
</reference>
<feature type="transmembrane region" description="Helical" evidence="1">
    <location>
        <begin position="207"/>
        <end position="224"/>
    </location>
</feature>
<sequence>MNDIFISYRKDDAKAWAISLRDNLAKAFGEEHVFLDQDTLHAGAWREQLDAALAHCVVVVLVIGKRWLTASDAQGRRRLDLPDDVHRQEVIVALTRPGITVIPVIVDDAPLPHAASLPEPLLPLLEQQARPLADSAARRAVDLKLLFDDIQRATGLRARSLGEEGRALSVLGRIWHALRTALLAFMGTLVLSTGLSLADVRVGSMEMLVLFLVALAGVGAAALWRRRRSRSRDGVRPG</sequence>
<dbReference type="InterPro" id="IPR035897">
    <property type="entry name" value="Toll_tir_struct_dom_sf"/>
</dbReference>
<dbReference type="GO" id="GO:0007165">
    <property type="term" value="P:signal transduction"/>
    <property type="evidence" value="ECO:0007669"/>
    <property type="project" value="InterPro"/>
</dbReference>
<comment type="caution">
    <text evidence="3">The sequence shown here is derived from an EMBL/GenBank/DDBJ whole genome shotgun (WGS) entry which is preliminary data.</text>
</comment>
<accession>A0A935Q385</accession>
<evidence type="ECO:0000313" key="4">
    <source>
        <dbReference type="Proteomes" id="UP000697998"/>
    </source>
</evidence>
<keyword evidence="1" id="KW-0472">Membrane</keyword>
<organism evidence="3 4">
    <name type="scientific">Candidatus Accumulibacter proximus</name>
    <dbReference type="NCBI Taxonomy" id="2954385"/>
    <lineage>
        <taxon>Bacteria</taxon>
        <taxon>Pseudomonadati</taxon>
        <taxon>Pseudomonadota</taxon>
        <taxon>Betaproteobacteria</taxon>
        <taxon>Candidatus Accumulibacter</taxon>
    </lineage>
</organism>
<keyword evidence="1" id="KW-1133">Transmembrane helix</keyword>